<feature type="compositionally biased region" description="Low complexity" evidence="3">
    <location>
        <begin position="99"/>
        <end position="109"/>
    </location>
</feature>
<feature type="domain" description="Histone RNA hairpin-binding protein RNA-binding" evidence="4">
    <location>
        <begin position="124"/>
        <end position="152"/>
    </location>
</feature>
<evidence type="ECO:0000259" key="4">
    <source>
        <dbReference type="Pfam" id="PF15247"/>
    </source>
</evidence>
<accession>A0A7R8ZCL5</accession>
<dbReference type="InterPro" id="IPR026502">
    <property type="entry name" value="SLBP1/SLBP2"/>
</dbReference>
<dbReference type="GO" id="GO:0005737">
    <property type="term" value="C:cytoplasm"/>
    <property type="evidence" value="ECO:0007669"/>
    <property type="project" value="TreeGrafter"/>
</dbReference>
<protein>
    <recommendedName>
        <fullName evidence="4">Histone RNA hairpin-binding protein RNA-binding domain-containing protein</fullName>
    </recommendedName>
</protein>
<dbReference type="PANTHER" id="PTHR17408">
    <property type="entry name" value="HISTONE RNA HAIRPIN-BINDING PROTEIN"/>
    <property type="match status" value="1"/>
</dbReference>
<evidence type="ECO:0000256" key="2">
    <source>
        <dbReference type="ARBA" id="ARBA00022884"/>
    </source>
</evidence>
<dbReference type="Gene3D" id="1.10.8.1120">
    <property type="entry name" value="Histone RNA hairpin-binding protein RNA-binding domain"/>
    <property type="match status" value="2"/>
</dbReference>
<feature type="region of interest" description="Disordered" evidence="3">
    <location>
        <begin position="1"/>
        <end position="118"/>
    </location>
</feature>
<dbReference type="AlphaFoldDB" id="A0A7R8ZCL5"/>
<dbReference type="Pfam" id="PF15247">
    <property type="entry name" value="SLBP_RNA_bind"/>
    <property type="match status" value="2"/>
</dbReference>
<name>A0A7R8ZCL5_TIMDO</name>
<dbReference type="InterPro" id="IPR029344">
    <property type="entry name" value="SLBP_RNA_bind"/>
</dbReference>
<dbReference type="InterPro" id="IPR038294">
    <property type="entry name" value="SLBP_RNA_bind_sf"/>
</dbReference>
<dbReference type="GO" id="GO:0051028">
    <property type="term" value="P:mRNA transport"/>
    <property type="evidence" value="ECO:0007669"/>
    <property type="project" value="TreeGrafter"/>
</dbReference>
<evidence type="ECO:0000256" key="3">
    <source>
        <dbReference type="SAM" id="MobiDB-lite"/>
    </source>
</evidence>
<evidence type="ECO:0000256" key="1">
    <source>
        <dbReference type="ARBA" id="ARBA00006151"/>
    </source>
</evidence>
<gene>
    <name evidence="5" type="ORF">TDIB3V08_LOCUS11009</name>
</gene>
<dbReference type="GO" id="GO:0071207">
    <property type="term" value="F:histone pre-mRNA stem-loop binding"/>
    <property type="evidence" value="ECO:0007669"/>
    <property type="project" value="TreeGrafter"/>
</dbReference>
<feature type="compositionally biased region" description="Basic and acidic residues" evidence="3">
    <location>
        <begin position="1"/>
        <end position="21"/>
    </location>
</feature>
<organism evidence="5">
    <name type="scientific">Timema douglasi</name>
    <name type="common">Walking stick</name>
    <dbReference type="NCBI Taxonomy" id="61478"/>
    <lineage>
        <taxon>Eukaryota</taxon>
        <taxon>Metazoa</taxon>
        <taxon>Ecdysozoa</taxon>
        <taxon>Arthropoda</taxon>
        <taxon>Hexapoda</taxon>
        <taxon>Insecta</taxon>
        <taxon>Pterygota</taxon>
        <taxon>Neoptera</taxon>
        <taxon>Polyneoptera</taxon>
        <taxon>Phasmatodea</taxon>
        <taxon>Timematodea</taxon>
        <taxon>Timematoidea</taxon>
        <taxon>Timematidae</taxon>
        <taxon>Timema</taxon>
    </lineage>
</organism>
<dbReference type="GO" id="GO:0071204">
    <property type="term" value="C:histone pre-mRNA 3'end processing complex"/>
    <property type="evidence" value="ECO:0007669"/>
    <property type="project" value="TreeGrafter"/>
</dbReference>
<feature type="domain" description="Histone RNA hairpin-binding protein RNA-binding" evidence="4">
    <location>
        <begin position="306"/>
        <end position="343"/>
    </location>
</feature>
<proteinExistence type="inferred from homology"/>
<evidence type="ECO:0000313" key="5">
    <source>
        <dbReference type="EMBL" id="CAD7204853.1"/>
    </source>
</evidence>
<keyword evidence="2" id="KW-0694">RNA-binding</keyword>
<dbReference type="EMBL" id="OA573315">
    <property type="protein sequence ID" value="CAD7204853.1"/>
    <property type="molecule type" value="Genomic_DNA"/>
</dbReference>
<sequence length="348" mass="39097">MEKDFTRNESRDFEKREIETKKMRHGVKSRLGPKMIESPQAEIWDEGFEGSMEGPKQSSNVKSRLGSRLPIIPHPQTKRKRQHKSDSTNTSEEVQRDISSCSSHGSNGSSERRFKPYPEYETDLDTLVRRQKQIDYGKNTLGYDTYIQSVPKYCLLLIHPRYKTSGNKPLASCAIALPLIGPRYKTSENKPSASCAIALPLIGPRYKTPENKPSASCAIALPLIGPRYKTPGNKPLASCAIALPLIGPRYKTPENKPSASCAIALPLIGPRYKTPENKPSASCAIALPLIGPMCRDINFSLLKAGHERVRGHPRTPPKHLKYSRRAWDGMVRIWRQQLHLWDPKSAHK</sequence>
<dbReference type="PANTHER" id="PTHR17408:SF0">
    <property type="entry name" value="HISTONE RNA HAIRPIN-BINDING PROTEIN"/>
    <property type="match status" value="1"/>
</dbReference>
<reference evidence="5" key="1">
    <citation type="submission" date="2020-11" db="EMBL/GenBank/DDBJ databases">
        <authorList>
            <person name="Tran Van P."/>
        </authorList>
    </citation>
    <scope>NUCLEOTIDE SEQUENCE</scope>
</reference>
<dbReference type="GO" id="GO:0006398">
    <property type="term" value="P:mRNA 3'-end processing by stem-loop binding and cleavage"/>
    <property type="evidence" value="ECO:0007669"/>
    <property type="project" value="TreeGrafter"/>
</dbReference>
<dbReference type="GO" id="GO:0003729">
    <property type="term" value="F:mRNA binding"/>
    <property type="evidence" value="ECO:0007669"/>
    <property type="project" value="InterPro"/>
</dbReference>
<comment type="similarity">
    <text evidence="1">Belongs to the SLBP family.</text>
</comment>